<dbReference type="InterPro" id="IPR000073">
    <property type="entry name" value="AB_hydrolase_1"/>
</dbReference>
<evidence type="ECO:0000313" key="2">
    <source>
        <dbReference type="EMBL" id="SAM04073.1"/>
    </source>
</evidence>
<feature type="domain" description="AB hydrolase-1" evidence="1">
    <location>
        <begin position="59"/>
        <end position="344"/>
    </location>
</feature>
<dbReference type="Proteomes" id="UP000078561">
    <property type="component" value="Unassembled WGS sequence"/>
</dbReference>
<organism evidence="2">
    <name type="scientific">Absidia glauca</name>
    <name type="common">Pin mould</name>
    <dbReference type="NCBI Taxonomy" id="4829"/>
    <lineage>
        <taxon>Eukaryota</taxon>
        <taxon>Fungi</taxon>
        <taxon>Fungi incertae sedis</taxon>
        <taxon>Mucoromycota</taxon>
        <taxon>Mucoromycotina</taxon>
        <taxon>Mucoromycetes</taxon>
        <taxon>Mucorales</taxon>
        <taxon>Cunninghamellaceae</taxon>
        <taxon>Absidia</taxon>
    </lineage>
</organism>
<dbReference type="Gene3D" id="3.40.50.1820">
    <property type="entry name" value="alpha/beta hydrolase"/>
    <property type="match status" value="1"/>
</dbReference>
<dbReference type="SUPFAM" id="SSF53474">
    <property type="entry name" value="alpha/beta-Hydrolases"/>
    <property type="match status" value="1"/>
</dbReference>
<proteinExistence type="predicted"/>
<dbReference type="InterPro" id="IPR029058">
    <property type="entry name" value="AB_hydrolase_fold"/>
</dbReference>
<dbReference type="Pfam" id="PF12697">
    <property type="entry name" value="Abhydrolase_6"/>
    <property type="match status" value="1"/>
</dbReference>
<dbReference type="AlphaFoldDB" id="A0A163K3T5"/>
<dbReference type="GO" id="GO:0016020">
    <property type="term" value="C:membrane"/>
    <property type="evidence" value="ECO:0007669"/>
    <property type="project" value="TreeGrafter"/>
</dbReference>
<dbReference type="EMBL" id="LT554349">
    <property type="protein sequence ID" value="SAM04073.1"/>
    <property type="molecule type" value="Genomic_DNA"/>
</dbReference>
<protein>
    <recommendedName>
        <fullName evidence="1">AB hydrolase-1 domain-containing protein</fullName>
    </recommendedName>
</protein>
<dbReference type="OrthoDB" id="94039at2759"/>
<dbReference type="STRING" id="4829.A0A163K3T5"/>
<evidence type="ECO:0000259" key="1">
    <source>
        <dbReference type="Pfam" id="PF12697"/>
    </source>
</evidence>
<evidence type="ECO:0000313" key="3">
    <source>
        <dbReference type="Proteomes" id="UP000078561"/>
    </source>
</evidence>
<dbReference type="PANTHER" id="PTHR43798">
    <property type="entry name" value="MONOACYLGLYCEROL LIPASE"/>
    <property type="match status" value="1"/>
</dbReference>
<dbReference type="InParanoid" id="A0A163K3T5"/>
<keyword evidence="3" id="KW-1185">Reference proteome</keyword>
<name>A0A163K3T5_ABSGL</name>
<gene>
    <name evidence="2" type="primary">ABSGL_09933.1 scaffold 11783</name>
</gene>
<dbReference type="OMA" id="DQVTHGD"/>
<reference evidence="2" key="1">
    <citation type="submission" date="2016-04" db="EMBL/GenBank/DDBJ databases">
        <authorList>
            <person name="Evans L.H."/>
            <person name="Alamgir A."/>
            <person name="Owens N."/>
            <person name="Weber N.D."/>
            <person name="Virtaneva K."/>
            <person name="Barbian K."/>
            <person name="Babar A."/>
            <person name="Rosenke K."/>
        </authorList>
    </citation>
    <scope>NUCLEOTIDE SEQUENCE [LARGE SCALE GENOMIC DNA]</scope>
    <source>
        <strain evidence="2">CBS 101.48</strain>
    </source>
</reference>
<accession>A0A163K3T5</accession>
<sequence>MSRIAPLLKNTIKTQRLLPTKTTTIGVHPGTLGYQVQKLVVEQHCFKAPHQPALQNVALLFSHCNGFNKETMHPLIRRVVAGIHQQDQYKQTDLSVFAWDARSHGDSARLNEGTFLDSYSWFDHAMDTQQVITSFGLQKEYDAVIGVGHSFGASAMLLLEFLFPNSFSGICAIEPVMANGIESVEKRAKSPILSSLKRRDTWPNKMACYESLVSRPFWNTLHPEVLALYVNDALYETADGTVKLKTPKEQEYVSALVCIMRHTKTQFIPPSSDQHLYTVGYFGGATAYSSLRAVTIPLELVYADKSTYVTVDPLALPDLNPKHIRSTVIPGTHMVSNERPDAIVPHVIDVMDRALVNATKGQPKSKL</sequence>
<dbReference type="InterPro" id="IPR050266">
    <property type="entry name" value="AB_hydrolase_sf"/>
</dbReference>
<dbReference type="PANTHER" id="PTHR43798:SF33">
    <property type="entry name" value="HYDROLASE, PUTATIVE (AFU_ORTHOLOGUE AFUA_2G14860)-RELATED"/>
    <property type="match status" value="1"/>
</dbReference>